<dbReference type="OrthoDB" id="9812744at2"/>
<dbReference type="Pfam" id="PF12917">
    <property type="entry name" value="YfbR-like"/>
    <property type="match status" value="1"/>
</dbReference>
<comment type="function">
    <text evidence="5">Catalyzes the strictly specific dephosphorylation of 2'-deoxyribonucleoside 5'-monophosphates.</text>
</comment>
<comment type="subcellular location">
    <subcellularLocation>
        <location evidence="5">Cytoplasm</location>
    </subcellularLocation>
</comment>
<dbReference type="InterPro" id="IPR039356">
    <property type="entry name" value="YfbR/HDDC2"/>
</dbReference>
<dbReference type="RefSeq" id="WP_105052742.1">
    <property type="nucleotide sequence ID" value="NZ_BMYG01000006.1"/>
</dbReference>
<dbReference type="InterPro" id="IPR022971">
    <property type="entry name" value="YfbR"/>
</dbReference>
<keyword evidence="1 5" id="KW-0963">Cytoplasm</keyword>
<comment type="catalytic activity">
    <reaction evidence="5">
        <text>a 2'-deoxyribonucleoside 5'-phosphate + H2O = a 2'-deoxyribonucleoside + phosphate</text>
        <dbReference type="Rhea" id="RHEA:36167"/>
        <dbReference type="ChEBI" id="CHEBI:15377"/>
        <dbReference type="ChEBI" id="CHEBI:18274"/>
        <dbReference type="ChEBI" id="CHEBI:43474"/>
        <dbReference type="ChEBI" id="CHEBI:65317"/>
        <dbReference type="EC" id="3.1.3.89"/>
    </reaction>
</comment>
<evidence type="ECO:0000256" key="1">
    <source>
        <dbReference type="ARBA" id="ARBA00022490"/>
    </source>
</evidence>
<dbReference type="Proteomes" id="UP000239007">
    <property type="component" value="Unassembled WGS sequence"/>
</dbReference>
<dbReference type="InterPro" id="IPR006674">
    <property type="entry name" value="HD_domain"/>
</dbReference>
<organism evidence="7 8">
    <name type="scientific">Psychrosphaera saromensis</name>
    <dbReference type="NCBI Taxonomy" id="716813"/>
    <lineage>
        <taxon>Bacteria</taxon>
        <taxon>Pseudomonadati</taxon>
        <taxon>Pseudomonadota</taxon>
        <taxon>Gammaproteobacteria</taxon>
        <taxon>Alteromonadales</taxon>
        <taxon>Pseudoalteromonadaceae</taxon>
        <taxon>Psychrosphaera</taxon>
    </lineage>
</organism>
<evidence type="ECO:0000256" key="5">
    <source>
        <dbReference type="HAMAP-Rule" id="MF_01100"/>
    </source>
</evidence>
<comment type="subunit">
    <text evidence="5">Homodimer.</text>
</comment>
<comment type="similarity">
    <text evidence="5">Belongs to the 5DNU family.</text>
</comment>
<comment type="caution">
    <text evidence="7">The sequence shown here is derived from an EMBL/GenBank/DDBJ whole genome shotgun (WGS) entry which is preliminary data.</text>
</comment>
<feature type="binding site" evidence="5">
    <location>
        <position position="69"/>
    </location>
    <ligand>
        <name>substrate</name>
    </ligand>
</feature>
<evidence type="ECO:0000313" key="7">
    <source>
        <dbReference type="EMBL" id="PQJ54229.1"/>
    </source>
</evidence>
<evidence type="ECO:0000313" key="8">
    <source>
        <dbReference type="Proteomes" id="UP000239007"/>
    </source>
</evidence>
<dbReference type="EMBL" id="MSCH01000003">
    <property type="protein sequence ID" value="PQJ54229.1"/>
    <property type="molecule type" value="Genomic_DNA"/>
</dbReference>
<dbReference type="PANTHER" id="PTHR11845">
    <property type="entry name" value="5'-DEOXYNUCLEOTIDASE HDDC2"/>
    <property type="match status" value="1"/>
</dbReference>
<comment type="caution">
    <text evidence="5">Lacks conserved residue(s) required for the propagation of feature annotation.</text>
</comment>
<feature type="binding site" evidence="5">
    <location>
        <position position="68"/>
    </location>
    <ligand>
        <name>a divalent metal cation</name>
        <dbReference type="ChEBI" id="CHEBI:60240"/>
    </ligand>
</feature>
<feature type="binding site" evidence="5">
    <location>
        <position position="33"/>
    </location>
    <ligand>
        <name>a divalent metal cation</name>
        <dbReference type="ChEBI" id="CHEBI:60240"/>
    </ligand>
</feature>
<feature type="domain" description="HD" evidence="6">
    <location>
        <begin position="30"/>
        <end position="142"/>
    </location>
</feature>
<feature type="binding site" evidence="5">
    <location>
        <position position="137"/>
    </location>
    <ligand>
        <name>substrate</name>
    </ligand>
</feature>
<feature type="site" description="Appears to be important in orienting the phosphate for catalysis" evidence="5">
    <location>
        <position position="18"/>
    </location>
</feature>
<evidence type="ECO:0000256" key="2">
    <source>
        <dbReference type="ARBA" id="ARBA00022723"/>
    </source>
</evidence>
<protein>
    <submittedName>
        <fullName evidence="7">5'-deoxynucleotidase</fullName>
    </submittedName>
</protein>
<sequence length="197" mass="22629">MKSSHFFANLARLKLIHRWPLMRTVTEENVQEHSYQVAIVSHILALIKNKKFNGNIVPERAALVALYHDSSEVLTGDLPSPIKYFNEDIAKEYKKIESIAEKSLVNMLPEEFQQDFIPLIQHEKIDKDIAFLVKSADVICGYLKALEEISAGNHEFEKAKNNIEKTLEKYRTPEVNYFMDVFVPSFSLSLDEISADL</sequence>
<dbReference type="AlphaFoldDB" id="A0A2S7UWT3"/>
<keyword evidence="8" id="KW-1185">Reference proteome</keyword>
<dbReference type="GO" id="GO:0046872">
    <property type="term" value="F:metal ion binding"/>
    <property type="evidence" value="ECO:0007669"/>
    <property type="project" value="UniProtKB-KW"/>
</dbReference>
<gene>
    <name evidence="7" type="ORF">BTO11_11580</name>
</gene>
<name>A0A2S7UWT3_9GAMM</name>
<feature type="binding site" evidence="5">
    <location>
        <begin position="18"/>
        <end position="19"/>
    </location>
    <ligand>
        <name>substrate</name>
    </ligand>
</feature>
<dbReference type="GO" id="GO:0002953">
    <property type="term" value="F:5'-deoxynucleotidase activity"/>
    <property type="evidence" value="ECO:0007669"/>
    <property type="project" value="UniProtKB-EC"/>
</dbReference>
<dbReference type="HAMAP" id="MF_01100">
    <property type="entry name" value="5DNU"/>
    <property type="match status" value="1"/>
</dbReference>
<dbReference type="Gene3D" id="1.10.3210.10">
    <property type="entry name" value="Hypothetical protein af1432"/>
    <property type="match status" value="1"/>
</dbReference>
<keyword evidence="4 5" id="KW-0378">Hydrolase</keyword>
<evidence type="ECO:0000256" key="4">
    <source>
        <dbReference type="ARBA" id="ARBA00022801"/>
    </source>
</evidence>
<keyword evidence="2 5" id="KW-0479">Metal-binding</keyword>
<dbReference type="PANTHER" id="PTHR11845:SF13">
    <property type="entry name" value="5'-DEOXYNUCLEOTIDASE HDDC2"/>
    <property type="match status" value="1"/>
</dbReference>
<evidence type="ECO:0000259" key="6">
    <source>
        <dbReference type="PROSITE" id="PS51831"/>
    </source>
</evidence>
<feature type="binding site" evidence="5">
    <location>
        <position position="69"/>
    </location>
    <ligand>
        <name>a divalent metal cation</name>
        <dbReference type="ChEBI" id="CHEBI:60240"/>
    </ligand>
</feature>
<evidence type="ECO:0000256" key="3">
    <source>
        <dbReference type="ARBA" id="ARBA00022741"/>
    </source>
</evidence>
<dbReference type="GO" id="GO:0005737">
    <property type="term" value="C:cytoplasm"/>
    <property type="evidence" value="ECO:0007669"/>
    <property type="project" value="UniProtKB-SubCell"/>
</dbReference>
<feature type="binding site" evidence="5">
    <location>
        <position position="137"/>
    </location>
    <ligand>
        <name>a divalent metal cation</name>
        <dbReference type="ChEBI" id="CHEBI:60240"/>
    </ligand>
</feature>
<comment type="cofactor">
    <cofactor evidence="5">
        <name>a divalent metal cation</name>
        <dbReference type="ChEBI" id="CHEBI:60240"/>
    </cofactor>
</comment>
<dbReference type="GO" id="GO:0000166">
    <property type="term" value="F:nucleotide binding"/>
    <property type="evidence" value="ECO:0007669"/>
    <property type="project" value="UniProtKB-KW"/>
</dbReference>
<accession>A0A2S7UWT3</accession>
<keyword evidence="3 5" id="KW-0547">Nucleotide-binding</keyword>
<reference evidence="7 8" key="1">
    <citation type="submission" date="2016-12" db="EMBL/GenBank/DDBJ databases">
        <title>Diversity of luminous bacteria.</title>
        <authorList>
            <person name="Yoshizawa S."/>
            <person name="Kogure K."/>
        </authorList>
    </citation>
    <scope>NUCLEOTIDE SEQUENCE [LARGE SCALE GENOMIC DNA]</scope>
    <source>
        <strain evidence="7 8">SA4-48</strain>
    </source>
</reference>
<feature type="binding site" evidence="5">
    <location>
        <position position="33"/>
    </location>
    <ligand>
        <name>substrate</name>
    </ligand>
</feature>
<dbReference type="PROSITE" id="PS51831">
    <property type="entry name" value="HD"/>
    <property type="match status" value="1"/>
</dbReference>
<dbReference type="NCBIfam" id="NF003009">
    <property type="entry name" value="PRK03826.1"/>
    <property type="match status" value="1"/>
</dbReference>
<proteinExistence type="inferred from homology"/>
<dbReference type="SUPFAM" id="SSF109604">
    <property type="entry name" value="HD-domain/PDEase-like"/>
    <property type="match status" value="1"/>
</dbReference>